<dbReference type="STRING" id="574375.AZF08_23630"/>
<feature type="transmembrane region" description="Helical" evidence="6">
    <location>
        <begin position="12"/>
        <end position="35"/>
    </location>
</feature>
<feature type="transmembrane region" description="Helical" evidence="6">
    <location>
        <begin position="434"/>
        <end position="455"/>
    </location>
</feature>
<dbReference type="GO" id="GO:0005886">
    <property type="term" value="C:plasma membrane"/>
    <property type="evidence" value="ECO:0007669"/>
    <property type="project" value="UniProtKB-SubCell"/>
</dbReference>
<feature type="transmembrane region" description="Helical" evidence="6">
    <location>
        <begin position="299"/>
        <end position="319"/>
    </location>
</feature>
<proteinExistence type="predicted"/>
<dbReference type="AlphaFoldDB" id="A0A073K8Z4"/>
<evidence type="ECO:0000313" key="7">
    <source>
        <dbReference type="EMBL" id="KEK22981.1"/>
    </source>
</evidence>
<comment type="subcellular location">
    <subcellularLocation>
        <location evidence="1">Cell membrane</location>
        <topology evidence="1">Multi-pass membrane protein</topology>
    </subcellularLocation>
</comment>
<accession>A0A073K8Z4</accession>
<dbReference type="PANTHER" id="PTHR30250">
    <property type="entry name" value="PST FAMILY PREDICTED COLANIC ACID TRANSPORTER"/>
    <property type="match status" value="1"/>
</dbReference>
<feature type="transmembrane region" description="Helical" evidence="6">
    <location>
        <begin position="198"/>
        <end position="217"/>
    </location>
</feature>
<feature type="transmembrane region" description="Helical" evidence="6">
    <location>
        <begin position="467"/>
        <end position="488"/>
    </location>
</feature>
<feature type="transmembrane region" description="Helical" evidence="6">
    <location>
        <begin position="500"/>
        <end position="525"/>
    </location>
</feature>
<feature type="transmembrane region" description="Helical" evidence="6">
    <location>
        <begin position="340"/>
        <end position="357"/>
    </location>
</feature>
<evidence type="ECO:0000256" key="1">
    <source>
        <dbReference type="ARBA" id="ARBA00004651"/>
    </source>
</evidence>
<feature type="transmembrane region" description="Helical" evidence="6">
    <location>
        <begin position="173"/>
        <end position="192"/>
    </location>
</feature>
<evidence type="ECO:0000256" key="6">
    <source>
        <dbReference type="SAM" id="Phobius"/>
    </source>
</evidence>
<feature type="transmembrane region" description="Helical" evidence="6">
    <location>
        <begin position="130"/>
        <end position="152"/>
    </location>
</feature>
<evidence type="ECO:0000313" key="8">
    <source>
        <dbReference type="Proteomes" id="UP000027778"/>
    </source>
</evidence>
<comment type="caution">
    <text evidence="7">The sequence shown here is derived from an EMBL/GenBank/DDBJ whole genome shotgun (WGS) entry which is preliminary data.</text>
</comment>
<dbReference type="InterPro" id="IPR050833">
    <property type="entry name" value="Poly_Biosynth_Transport"/>
</dbReference>
<feature type="transmembrane region" description="Helical" evidence="6">
    <location>
        <begin position="409"/>
        <end position="428"/>
    </location>
</feature>
<feature type="transmembrane region" description="Helical" evidence="6">
    <location>
        <begin position="246"/>
        <end position="266"/>
    </location>
</feature>
<dbReference type="RefSeq" id="WP_033676446.1">
    <property type="nucleotide sequence ID" value="NZ_JOTM01000022.1"/>
</dbReference>
<dbReference type="CDD" id="cd13124">
    <property type="entry name" value="MATE_SpoVB_like"/>
    <property type="match status" value="1"/>
</dbReference>
<reference evidence="7 8" key="1">
    <citation type="submission" date="2014-06" db="EMBL/GenBank/DDBJ databases">
        <title>Draft genome sequence of Bacillus gaemokensis JCM 15801 (MCCC 1A00707).</title>
        <authorList>
            <person name="Lai Q."/>
            <person name="Liu Y."/>
            <person name="Shao Z."/>
        </authorList>
    </citation>
    <scope>NUCLEOTIDE SEQUENCE [LARGE SCALE GENOMIC DNA]</scope>
    <source>
        <strain evidence="7 8">JCM 15801</strain>
    </source>
</reference>
<name>A0A073K8Z4_9BACI</name>
<dbReference type="Pfam" id="PF01943">
    <property type="entry name" value="Polysacc_synt"/>
    <property type="match status" value="1"/>
</dbReference>
<evidence type="ECO:0000256" key="2">
    <source>
        <dbReference type="ARBA" id="ARBA00022475"/>
    </source>
</evidence>
<sequence>MSTSKVLKGTALLSGATMISRILGFIYFFPFQLLVGEQGVALYAYAYSWYGILLSFSTAGIPIAVSKFVAKYNALGDYSTSKKLYNSSVKLMMFMGFAGFLILFIGAPYVSQFIIRSKTPDPGFIADVTLTMRALSFALIIVPAMSVTRGYFQGFQHMKPSAVSQVVEQIARVVFILVGSFIVSKLLGGSVASSVAVATFGAVIGAIASVSILVMYWRKYNNLKPPEGELKTRSSNIPLKSIYMELLRYAIPIVFVGIAIPLYTLVDQYTVADALRAVGTPLETANAIFAYITNYAQKLIMIPASLATGFSLTIIPAITKSFTSGKLEELQGQITKIFQVLLFFTIPAAFGLASIAYDAFRMVYMSPETALGGSQYLISYAPSAILSAIFTVSAAILQGIDYQRKTMIAFSVGIVVKILVNTPLLYLLGGHGAVLGTILGYLVSDIIMLYCIVKFAKFDIVETAKAAFLITIYSAAMSAVVMGLKSILGWLIPGEPYIESLLIVIICSTVGGFVYLSFVLTSGLASHILGDRIGRLPLLKRFVN</sequence>
<keyword evidence="2" id="KW-1003">Cell membrane</keyword>
<dbReference type="OrthoDB" id="9775950at2"/>
<protein>
    <submittedName>
        <fullName evidence="7">Polysaccharide biosynthesis protein</fullName>
    </submittedName>
</protein>
<gene>
    <name evidence="7" type="ORF">BAGA_15010</name>
</gene>
<organism evidence="7 8">
    <name type="scientific">Bacillus gaemokensis</name>
    <dbReference type="NCBI Taxonomy" id="574375"/>
    <lineage>
        <taxon>Bacteria</taxon>
        <taxon>Bacillati</taxon>
        <taxon>Bacillota</taxon>
        <taxon>Bacilli</taxon>
        <taxon>Bacillales</taxon>
        <taxon>Bacillaceae</taxon>
        <taxon>Bacillus</taxon>
        <taxon>Bacillus cereus group</taxon>
    </lineage>
</organism>
<evidence type="ECO:0000256" key="3">
    <source>
        <dbReference type="ARBA" id="ARBA00022692"/>
    </source>
</evidence>
<keyword evidence="4 6" id="KW-1133">Transmembrane helix</keyword>
<dbReference type="EMBL" id="JOTM01000022">
    <property type="protein sequence ID" value="KEK22981.1"/>
    <property type="molecule type" value="Genomic_DNA"/>
</dbReference>
<dbReference type="PANTHER" id="PTHR30250:SF21">
    <property type="entry name" value="LIPID II FLIPPASE MURJ"/>
    <property type="match status" value="1"/>
</dbReference>
<keyword evidence="8" id="KW-1185">Reference proteome</keyword>
<dbReference type="eggNOG" id="COG2244">
    <property type="taxonomic scope" value="Bacteria"/>
</dbReference>
<evidence type="ECO:0000256" key="5">
    <source>
        <dbReference type="ARBA" id="ARBA00023136"/>
    </source>
</evidence>
<feature type="transmembrane region" description="Helical" evidence="6">
    <location>
        <begin position="377"/>
        <end position="397"/>
    </location>
</feature>
<dbReference type="InterPro" id="IPR024923">
    <property type="entry name" value="PG_synth_SpoVB"/>
</dbReference>
<evidence type="ECO:0000256" key="4">
    <source>
        <dbReference type="ARBA" id="ARBA00022989"/>
    </source>
</evidence>
<dbReference type="PIRSF" id="PIRSF038958">
    <property type="entry name" value="PG_synth_SpoVB"/>
    <property type="match status" value="1"/>
</dbReference>
<keyword evidence="5 6" id="KW-0472">Membrane</keyword>
<feature type="transmembrane region" description="Helical" evidence="6">
    <location>
        <begin position="91"/>
        <end position="110"/>
    </location>
</feature>
<keyword evidence="3 6" id="KW-0812">Transmembrane</keyword>
<feature type="transmembrane region" description="Helical" evidence="6">
    <location>
        <begin position="47"/>
        <end position="70"/>
    </location>
</feature>
<dbReference type="Proteomes" id="UP000027778">
    <property type="component" value="Unassembled WGS sequence"/>
</dbReference>
<dbReference type="InterPro" id="IPR002797">
    <property type="entry name" value="Polysacc_synth"/>
</dbReference>